<dbReference type="InterPro" id="IPR011011">
    <property type="entry name" value="Znf_FYVE_PHD"/>
</dbReference>
<keyword evidence="11" id="KW-1185">Reference proteome</keyword>
<dbReference type="PROSITE" id="PS00028">
    <property type="entry name" value="ZINC_FINGER_C2H2_1"/>
    <property type="match status" value="1"/>
</dbReference>
<dbReference type="InterPro" id="IPR019786">
    <property type="entry name" value="Zinc_finger_PHD-type_CS"/>
</dbReference>
<evidence type="ECO:0000256" key="7">
    <source>
        <dbReference type="PROSITE-ProRule" id="PRU00042"/>
    </source>
</evidence>
<keyword evidence="5" id="KW-0862">Zinc</keyword>
<dbReference type="Pfam" id="PF20826">
    <property type="entry name" value="PHD_5"/>
    <property type="match status" value="1"/>
</dbReference>
<evidence type="ECO:0000256" key="6">
    <source>
        <dbReference type="ARBA" id="ARBA00023242"/>
    </source>
</evidence>
<dbReference type="SUPFAM" id="SSF54160">
    <property type="entry name" value="Chromo domain-like"/>
    <property type="match status" value="1"/>
</dbReference>
<evidence type="ECO:0000256" key="5">
    <source>
        <dbReference type="ARBA" id="ARBA00022833"/>
    </source>
</evidence>
<evidence type="ECO:0000256" key="8">
    <source>
        <dbReference type="SAM" id="MobiDB-lite"/>
    </source>
</evidence>
<feature type="region of interest" description="Disordered" evidence="8">
    <location>
        <begin position="1785"/>
        <end position="1836"/>
    </location>
</feature>
<evidence type="ECO:0000256" key="2">
    <source>
        <dbReference type="ARBA" id="ARBA00022723"/>
    </source>
</evidence>
<proteinExistence type="predicted"/>
<evidence type="ECO:0000256" key="4">
    <source>
        <dbReference type="ARBA" id="ARBA00022771"/>
    </source>
</evidence>
<dbReference type="SUPFAM" id="SSF63748">
    <property type="entry name" value="Tudor/PWWP/MBT"/>
    <property type="match status" value="1"/>
</dbReference>
<comment type="subcellular location">
    <subcellularLocation>
        <location evidence="1">Nucleus</location>
    </subcellularLocation>
</comment>
<feature type="compositionally biased region" description="Polar residues" evidence="8">
    <location>
        <begin position="56"/>
        <end position="68"/>
    </location>
</feature>
<dbReference type="SMART" id="SM00333">
    <property type="entry name" value="TUDOR"/>
    <property type="match status" value="1"/>
</dbReference>
<accession>A0ABP1QCL0</accession>
<feature type="compositionally biased region" description="Polar residues" evidence="8">
    <location>
        <begin position="927"/>
        <end position="967"/>
    </location>
</feature>
<dbReference type="PROSITE" id="PS01359">
    <property type="entry name" value="ZF_PHD_1"/>
    <property type="match status" value="1"/>
</dbReference>
<feature type="compositionally biased region" description="Low complexity" evidence="8">
    <location>
        <begin position="537"/>
        <end position="554"/>
    </location>
</feature>
<feature type="compositionally biased region" description="Low complexity" evidence="8">
    <location>
        <begin position="171"/>
        <end position="183"/>
    </location>
</feature>
<feature type="compositionally biased region" description="Polar residues" evidence="8">
    <location>
        <begin position="633"/>
        <end position="646"/>
    </location>
</feature>
<feature type="compositionally biased region" description="Basic and acidic residues" evidence="8">
    <location>
        <begin position="1300"/>
        <end position="1320"/>
    </location>
</feature>
<dbReference type="CDD" id="cd20104">
    <property type="entry name" value="MBT_PHF20L1-like"/>
    <property type="match status" value="1"/>
</dbReference>
<dbReference type="InterPro" id="IPR013087">
    <property type="entry name" value="Znf_C2H2_type"/>
</dbReference>
<keyword evidence="3" id="KW-0677">Repeat</keyword>
<feature type="compositionally biased region" description="Polar residues" evidence="8">
    <location>
        <begin position="909"/>
        <end position="920"/>
    </location>
</feature>
<dbReference type="PANTHER" id="PTHR15856">
    <property type="entry name" value="PHD FINGER PROTEIN 20-RELATED"/>
    <property type="match status" value="1"/>
</dbReference>
<evidence type="ECO:0000256" key="3">
    <source>
        <dbReference type="ARBA" id="ARBA00022737"/>
    </source>
</evidence>
<dbReference type="Proteomes" id="UP001642540">
    <property type="component" value="Unassembled WGS sequence"/>
</dbReference>
<gene>
    <name evidence="10" type="ORF">ODALV1_LOCUS8913</name>
</gene>
<dbReference type="EMBL" id="CAXLJM020000027">
    <property type="protein sequence ID" value="CAL8094861.1"/>
    <property type="molecule type" value="Genomic_DNA"/>
</dbReference>
<feature type="compositionally biased region" description="Polar residues" evidence="8">
    <location>
        <begin position="104"/>
        <end position="134"/>
    </location>
</feature>
<organism evidence="10 11">
    <name type="scientific">Orchesella dallaii</name>
    <dbReference type="NCBI Taxonomy" id="48710"/>
    <lineage>
        <taxon>Eukaryota</taxon>
        <taxon>Metazoa</taxon>
        <taxon>Ecdysozoa</taxon>
        <taxon>Arthropoda</taxon>
        <taxon>Hexapoda</taxon>
        <taxon>Collembola</taxon>
        <taxon>Entomobryomorpha</taxon>
        <taxon>Entomobryoidea</taxon>
        <taxon>Orchesellidae</taxon>
        <taxon>Orchesellinae</taxon>
        <taxon>Orchesella</taxon>
    </lineage>
</organism>
<feature type="compositionally biased region" description="Polar residues" evidence="8">
    <location>
        <begin position="820"/>
        <end position="836"/>
    </location>
</feature>
<feature type="compositionally biased region" description="Polar residues" evidence="8">
    <location>
        <begin position="34"/>
        <end position="46"/>
    </location>
</feature>
<feature type="compositionally biased region" description="Low complexity" evidence="8">
    <location>
        <begin position="74"/>
        <end position="91"/>
    </location>
</feature>
<dbReference type="PROSITE" id="PS50157">
    <property type="entry name" value="ZINC_FINGER_C2H2_2"/>
    <property type="match status" value="1"/>
</dbReference>
<reference evidence="10 11" key="1">
    <citation type="submission" date="2024-08" db="EMBL/GenBank/DDBJ databases">
        <authorList>
            <person name="Cucini C."/>
            <person name="Frati F."/>
        </authorList>
    </citation>
    <scope>NUCLEOTIDE SEQUENCE [LARGE SCALE GENOMIC DNA]</scope>
</reference>
<dbReference type="InterPro" id="IPR043449">
    <property type="entry name" value="PHF20-like"/>
</dbReference>
<evidence type="ECO:0000313" key="10">
    <source>
        <dbReference type="EMBL" id="CAL8094861.1"/>
    </source>
</evidence>
<feature type="compositionally biased region" description="Polar residues" evidence="8">
    <location>
        <begin position="441"/>
        <end position="453"/>
    </location>
</feature>
<feature type="compositionally biased region" description="Polar residues" evidence="8">
    <location>
        <begin position="977"/>
        <end position="987"/>
    </location>
</feature>
<feature type="compositionally biased region" description="Polar residues" evidence="8">
    <location>
        <begin position="1530"/>
        <end position="1547"/>
    </location>
</feature>
<feature type="region of interest" description="Disordered" evidence="8">
    <location>
        <begin position="1526"/>
        <end position="1565"/>
    </location>
</feature>
<evidence type="ECO:0000259" key="9">
    <source>
        <dbReference type="PROSITE" id="PS50157"/>
    </source>
</evidence>
<dbReference type="InterPro" id="IPR013083">
    <property type="entry name" value="Znf_RING/FYVE/PHD"/>
</dbReference>
<dbReference type="SUPFAM" id="SSF57903">
    <property type="entry name" value="FYVE/PHD zinc finger"/>
    <property type="match status" value="1"/>
</dbReference>
<protein>
    <recommendedName>
        <fullName evidence="9">C2H2-type domain-containing protein</fullName>
    </recommendedName>
</protein>
<feature type="region of interest" description="Disordered" evidence="8">
    <location>
        <begin position="788"/>
        <end position="842"/>
    </location>
</feature>
<sequence length="1836" mass="202847">MSRKPPKLVPVEGKSTAASAKVSECTPPAKEAGTTENNVATTSGVTRRSAPKRNFLNCNGASTNSSRRFSAKLSPAVKSPRAVSPVPVSSSDGTNGCASDDVIGSNSTVNTGNKVVNGTISKSNGVSATKSNAPTKLLRKSKSLSVESNTSDSQSSSIINGKKVECVDSPSVSANSQNHNSNSAEKRTRRLSQHIVSSKVTSCASISPSTEVTEESEKNMPALVAYEISDITGEILRLESSDSEPPDVETLDTSSEPKIIRKGDTVIKSYVDEKTGKITVFEKGMQLEVCDFGSGKWYPAKVKNIDWTEQQILVHYSNWSARFDEWISMKSNRVRPSKDTNVVRLHFEVGERVAAIWPTDGHKYSATITQVLTNDMYDVKFDDGIRLKRSANQIFKVNQDELAILRTSQPENIIPEEATVSDSKKTEISNHNTIRKRTPKHQPSPQITTNKSYPITPKDDFAETTEPATGSSRAQHFSVFDLPAGDLGKRKRTVHDYSALVKGASRIVGMKTRRPKSEGSVGVSCTSDTESIPATAPESPSVVISEPSEPVIESSTRRRKSGSTSLVPITVPPLNDSVKELPADEQLPQPVPDSIDPPASKKRKPQTSTPSISSSLNVPSKVGSPTKPASPLKTESSQPPVSTPSVASRRVKSSSGLQTSAISTVRSSPTIQSDVPKDTTVDSGFVDEQGNAVTIKQADDGFWKCPLNNCGKNFRKDSLLKMHLKHYHPELKVTRGIANVVQMAQARTAFENEPSEHPAWQKNLTTEQIIAIESAALADSVSDLGSQCTAEGNATSPIPKRTTSKTLSPNKEAVTEKVSPVSSQKSESISPSTSTKLVDATQDESKALKTLPRLRLSRRRNFVISKYSRIRVNNRVASKRVIPAVTEQSIESKTDEAAMTTDSKKAKLTTISPDTSNSLTEMDMQGDSVSESPVITNASSLSSTPTSMITDTNSEQLLGDSSGSNSEPYLVPPYCETENSSQTSNRSTKGRWSKGHLRRGLMSSNIRRVGLQNSTSLFLKKRMQLRKFMGKRGKQRKTSILSRISSGRMRIITDALNQRSLKKKRFRAARRCRDVKVDVINCICNNKTEFGLMIQCELCLCWQHGSCFNVQSNSQLPEYYACQSCAEPQNVRFSRKYEWAESEFYKLGKLPSFPFAPTFPKSDARIMKQCTNLSSNLMEAYSMIKGLKLKQRICFGNPEHPQLYQWSTERPPPQEDIQRDRFNKNIKPVLRRLMLDNKSDPMYPTKLRKLADTRIKLKKYSDAVDSARSTLKKKLGCRAAAFLDHISDTVLNDMIKAKRVSSDDNTTGKKETTDGRKRSQAEQSYFRLLKIRDELIKNRSNSRGMLSNSTDELSMTSEDSSRSAALNFSGTALPHTSNGLKRDLASTVRDLLELKRYLKEKRTIEVNIKLTLARMAKVFPEEWKNLMKIARGFVDERNGDKLHEEKLNWVSSVIVTYNNLRILLRQIYSEANTLKQRSFCSEFEKTTIQLFDLFGIGLTEERLEAKKQLHPNRFKTKSVRGLQTLEMLSHGSNSNTDEKFSTSSGTTKLPKWKTPSSKSNHELDDARREILKRLGTSTKPLSNKDVEDLLSTASETSRLEENVPYSTSLAQHNDLETRTNPVQVASATSAELLFTSDKDYDQLVSDFSDHVQLMDAVRIAGGISDDECCGISLDLKFKNANSLDVEKSTQSRIIPVPSVPKITPEICRTNLVKDILLQQQQIDIYLDKIEAQIIKLSSQSRNGCPVSSVKASQLSNQRDKLLQSLELVMRLSKTIIGETDVTDTSRVDFDDEDTTTSDSSDLDSSSTDDDNASNFSGTVTETADEGDDSGDDLLDV</sequence>
<evidence type="ECO:0000256" key="1">
    <source>
        <dbReference type="ARBA" id="ARBA00004123"/>
    </source>
</evidence>
<feature type="compositionally biased region" description="Low complexity" evidence="8">
    <location>
        <begin position="145"/>
        <end position="157"/>
    </location>
</feature>
<feature type="compositionally biased region" description="Polar residues" evidence="8">
    <location>
        <begin position="606"/>
        <end position="618"/>
    </location>
</feature>
<feature type="region of interest" description="Disordered" evidence="8">
    <location>
        <begin position="1"/>
        <end position="189"/>
    </location>
</feature>
<feature type="compositionally biased region" description="Polar residues" evidence="8">
    <location>
        <begin position="523"/>
        <end position="532"/>
    </location>
</feature>
<dbReference type="InterPro" id="IPR016197">
    <property type="entry name" value="Chromo-like_dom_sf"/>
</dbReference>
<keyword evidence="4 7" id="KW-0863">Zinc-finger</keyword>
<feature type="region of interest" description="Disordered" evidence="8">
    <location>
        <begin position="510"/>
        <end position="683"/>
    </location>
</feature>
<feature type="domain" description="C2H2-type" evidence="9">
    <location>
        <begin position="703"/>
        <end position="733"/>
    </location>
</feature>
<feature type="region of interest" description="Disordered" evidence="8">
    <location>
        <begin position="421"/>
        <end position="473"/>
    </location>
</feature>
<dbReference type="PANTHER" id="PTHR15856:SF51">
    <property type="entry name" value="MBD-R2"/>
    <property type="match status" value="1"/>
</dbReference>
<feature type="region of interest" description="Disordered" evidence="8">
    <location>
        <begin position="1300"/>
        <end position="1321"/>
    </location>
</feature>
<evidence type="ECO:0000313" key="11">
    <source>
        <dbReference type="Proteomes" id="UP001642540"/>
    </source>
</evidence>
<feature type="region of interest" description="Disordered" evidence="8">
    <location>
        <begin position="893"/>
        <end position="996"/>
    </location>
</feature>
<feature type="compositionally biased region" description="Polar residues" evidence="8">
    <location>
        <begin position="1812"/>
        <end position="1821"/>
    </location>
</feature>
<name>A0ABP1QCL0_9HEXA</name>
<dbReference type="Gene3D" id="2.30.30.140">
    <property type="match status" value="2"/>
</dbReference>
<comment type="caution">
    <text evidence="10">The sequence shown here is derived from an EMBL/GenBank/DDBJ whole genome shotgun (WGS) entry which is preliminary data.</text>
</comment>
<feature type="compositionally biased region" description="Low complexity" evidence="8">
    <location>
        <begin position="1796"/>
        <end position="1805"/>
    </location>
</feature>
<keyword evidence="6" id="KW-0539">Nucleus</keyword>
<dbReference type="InterPro" id="IPR002999">
    <property type="entry name" value="Tudor"/>
</dbReference>
<keyword evidence="2" id="KW-0479">Metal-binding</keyword>
<feature type="compositionally biased region" description="Polar residues" evidence="8">
    <location>
        <begin position="653"/>
        <end position="673"/>
    </location>
</feature>
<feature type="compositionally biased region" description="Acidic residues" evidence="8">
    <location>
        <begin position="1822"/>
        <end position="1836"/>
    </location>
</feature>
<dbReference type="Gene3D" id="3.30.40.10">
    <property type="entry name" value="Zinc/RING finger domain, C3HC4 (zinc finger)"/>
    <property type="match status" value="1"/>
</dbReference>